<dbReference type="AlphaFoldDB" id="A0A811S947"/>
<keyword evidence="3" id="KW-0347">Helicase</keyword>
<dbReference type="Proteomes" id="UP000604825">
    <property type="component" value="Unassembled WGS sequence"/>
</dbReference>
<keyword evidence="7" id="KW-1185">Reference proteome</keyword>
<dbReference type="EC" id="3.6.4.13" evidence="1"/>
<feature type="domain" description="Helicase ATP-binding" evidence="5">
    <location>
        <begin position="39"/>
        <end position="233"/>
    </location>
</feature>
<dbReference type="PROSITE" id="PS00690">
    <property type="entry name" value="DEAH_ATP_HELICASE"/>
    <property type="match status" value="1"/>
</dbReference>
<dbReference type="OrthoDB" id="735836at2759"/>
<keyword evidence="3" id="KW-0547">Nucleotide-binding</keyword>
<name>A0A811S947_9POAL</name>
<dbReference type="GO" id="GO:0003725">
    <property type="term" value="F:double-stranded RNA binding"/>
    <property type="evidence" value="ECO:0007669"/>
    <property type="project" value="TreeGrafter"/>
</dbReference>
<dbReference type="Pfam" id="PF00270">
    <property type="entry name" value="DEAD"/>
    <property type="match status" value="1"/>
</dbReference>
<dbReference type="GO" id="GO:0045943">
    <property type="term" value="P:positive regulation of transcription by RNA polymerase I"/>
    <property type="evidence" value="ECO:0007669"/>
    <property type="project" value="TreeGrafter"/>
</dbReference>
<dbReference type="SUPFAM" id="SSF52540">
    <property type="entry name" value="P-loop containing nucleoside triphosphate hydrolases"/>
    <property type="match status" value="1"/>
</dbReference>
<dbReference type="GO" id="GO:0005730">
    <property type="term" value="C:nucleolus"/>
    <property type="evidence" value="ECO:0007669"/>
    <property type="project" value="TreeGrafter"/>
</dbReference>
<evidence type="ECO:0000256" key="4">
    <source>
        <dbReference type="ARBA" id="ARBA00047984"/>
    </source>
</evidence>
<dbReference type="InterPro" id="IPR014001">
    <property type="entry name" value="Helicase_ATP-bd"/>
</dbReference>
<dbReference type="GO" id="GO:0005524">
    <property type="term" value="F:ATP binding"/>
    <property type="evidence" value="ECO:0007669"/>
    <property type="project" value="InterPro"/>
</dbReference>
<dbReference type="InterPro" id="IPR027417">
    <property type="entry name" value="P-loop_NTPase"/>
</dbReference>
<sequence length="288" mass="32080">MPSFSAGASSKQQHFARWRQLIQQQRKSLPIASVEKRLVEEVRKNDTVIIVGETGSGKPTQLPQFLYDGGFCQDGKVISITQPRRVAAVTVAKRVAEECNDQLGKKVGYSIRFDDSTSNATRIKYMTDGLLLREALLDPFLSKYSVIVVDEAHERTVHTDVLLGLLKKVQHSRANANKNGKILPDVQGHSQNLTLKACQGTRCAPLKLIIMSASLDAKCFSDYFGGAKAVHIQGRQYPVDILYTYQPESDYMDATLVTIFQLAYRLGKKIEIYINGTSGRKGKKLQKT</sequence>
<protein>
    <recommendedName>
        <fullName evidence="1">RNA helicase</fullName>
        <ecNumber evidence="1">3.6.4.13</ecNumber>
    </recommendedName>
</protein>
<gene>
    <name evidence="6" type="ORF">NCGR_LOCUS61457</name>
</gene>
<dbReference type="InterPro" id="IPR002464">
    <property type="entry name" value="DNA/RNA_helicase_DEAH_CS"/>
</dbReference>
<reference evidence="6" key="1">
    <citation type="submission" date="2020-10" db="EMBL/GenBank/DDBJ databases">
        <authorList>
            <person name="Han B."/>
            <person name="Lu T."/>
            <person name="Zhao Q."/>
            <person name="Huang X."/>
            <person name="Zhao Y."/>
        </authorList>
    </citation>
    <scope>NUCLEOTIDE SEQUENCE</scope>
</reference>
<evidence type="ECO:0000259" key="5">
    <source>
        <dbReference type="PROSITE" id="PS51192"/>
    </source>
</evidence>
<comment type="catalytic activity">
    <reaction evidence="4">
        <text>ATP + H2O = ADP + phosphate + H(+)</text>
        <dbReference type="Rhea" id="RHEA:13065"/>
        <dbReference type="ChEBI" id="CHEBI:15377"/>
        <dbReference type="ChEBI" id="CHEBI:15378"/>
        <dbReference type="ChEBI" id="CHEBI:30616"/>
        <dbReference type="ChEBI" id="CHEBI:43474"/>
        <dbReference type="ChEBI" id="CHEBI:456216"/>
        <dbReference type="EC" id="3.6.4.13"/>
    </reaction>
</comment>
<dbReference type="PANTHER" id="PTHR18934">
    <property type="entry name" value="ATP-DEPENDENT RNA HELICASE"/>
    <property type="match status" value="1"/>
</dbReference>
<evidence type="ECO:0000256" key="2">
    <source>
        <dbReference type="ARBA" id="ARBA00022801"/>
    </source>
</evidence>
<proteinExistence type="predicted"/>
<evidence type="ECO:0000313" key="7">
    <source>
        <dbReference type="Proteomes" id="UP000604825"/>
    </source>
</evidence>
<dbReference type="GO" id="GO:0016787">
    <property type="term" value="F:hydrolase activity"/>
    <property type="evidence" value="ECO:0007669"/>
    <property type="project" value="UniProtKB-KW"/>
</dbReference>
<keyword evidence="2" id="KW-0378">Hydrolase</keyword>
<dbReference type="CDD" id="cd17978">
    <property type="entry name" value="DEXHc_DHX33"/>
    <property type="match status" value="1"/>
</dbReference>
<dbReference type="EMBL" id="CAJGYO010000018">
    <property type="protein sequence ID" value="CAD6337359.1"/>
    <property type="molecule type" value="Genomic_DNA"/>
</dbReference>
<organism evidence="6 7">
    <name type="scientific">Miscanthus lutarioriparius</name>
    <dbReference type="NCBI Taxonomy" id="422564"/>
    <lineage>
        <taxon>Eukaryota</taxon>
        <taxon>Viridiplantae</taxon>
        <taxon>Streptophyta</taxon>
        <taxon>Embryophyta</taxon>
        <taxon>Tracheophyta</taxon>
        <taxon>Spermatophyta</taxon>
        <taxon>Magnoliopsida</taxon>
        <taxon>Liliopsida</taxon>
        <taxon>Poales</taxon>
        <taxon>Poaceae</taxon>
        <taxon>PACMAD clade</taxon>
        <taxon>Panicoideae</taxon>
        <taxon>Andropogonodae</taxon>
        <taxon>Andropogoneae</taxon>
        <taxon>Saccharinae</taxon>
        <taxon>Miscanthus</taxon>
    </lineage>
</organism>
<comment type="caution">
    <text evidence="6">The sequence shown here is derived from an EMBL/GenBank/DDBJ whole genome shotgun (WGS) entry which is preliminary data.</text>
</comment>
<dbReference type="GO" id="GO:0003724">
    <property type="term" value="F:RNA helicase activity"/>
    <property type="evidence" value="ECO:0007669"/>
    <property type="project" value="UniProtKB-EC"/>
</dbReference>
<dbReference type="Gene3D" id="3.40.50.300">
    <property type="entry name" value="P-loop containing nucleotide triphosphate hydrolases"/>
    <property type="match status" value="1"/>
</dbReference>
<dbReference type="InterPro" id="IPR011545">
    <property type="entry name" value="DEAD/DEAH_box_helicase_dom"/>
</dbReference>
<evidence type="ECO:0000256" key="1">
    <source>
        <dbReference type="ARBA" id="ARBA00012552"/>
    </source>
</evidence>
<accession>A0A811S947</accession>
<dbReference type="PROSITE" id="PS51192">
    <property type="entry name" value="HELICASE_ATP_BIND_1"/>
    <property type="match status" value="1"/>
</dbReference>
<keyword evidence="3" id="KW-0067">ATP-binding</keyword>
<dbReference type="SMART" id="SM00487">
    <property type="entry name" value="DEXDc"/>
    <property type="match status" value="1"/>
</dbReference>
<evidence type="ECO:0000256" key="3">
    <source>
        <dbReference type="ARBA" id="ARBA00022806"/>
    </source>
</evidence>
<dbReference type="PANTHER" id="PTHR18934:SF118">
    <property type="entry name" value="ATP-DEPENDENT RNA HELICASE DHX33"/>
    <property type="match status" value="1"/>
</dbReference>
<evidence type="ECO:0000313" key="6">
    <source>
        <dbReference type="EMBL" id="CAD6337359.1"/>
    </source>
</evidence>